<dbReference type="KEGG" id="lzh:D1B17_04475"/>
<dbReference type="OrthoDB" id="5419659at2"/>
<dbReference type="EMBL" id="CP031933">
    <property type="protein sequence ID" value="AYE37924.1"/>
    <property type="molecule type" value="Genomic_DNA"/>
</dbReference>
<dbReference type="SUPFAM" id="SSF143100">
    <property type="entry name" value="TTHA1013/TTHA0281-like"/>
    <property type="match status" value="1"/>
</dbReference>
<dbReference type="RefSeq" id="WP_120142171.1">
    <property type="nucleotide sequence ID" value="NZ_CP031933.2"/>
</dbReference>
<protein>
    <submittedName>
        <fullName evidence="1">Uncharacterized protein</fullName>
    </submittedName>
</protein>
<evidence type="ECO:0000313" key="1">
    <source>
        <dbReference type="EMBL" id="AYE37924.1"/>
    </source>
</evidence>
<proteinExistence type="predicted"/>
<sequence length="90" mass="10238">MKLIYPIVITQTADKAVPYLVEIPDFNGKTQGTSIFNAIQMARDYINLKVTDLEDNHKPIPDSNYYLPSINKPDIATLIDVDTTKYSKFE</sequence>
<dbReference type="InterPro" id="IPR035069">
    <property type="entry name" value="TTHA1013/TTHA0281-like"/>
</dbReference>
<keyword evidence="2" id="KW-1185">Reference proteome</keyword>
<name>A0A386PQ78_9LACO</name>
<reference evidence="2" key="1">
    <citation type="submission" date="2018-08" db="EMBL/GenBank/DDBJ databases">
        <title>Genome of Lactobacillus sp. HBUAS52074.</title>
        <authorList>
            <person name="Guo Z."/>
            <person name="Zhang Z.D."/>
        </authorList>
    </citation>
    <scope>NUCLEOTIDE SEQUENCE [LARGE SCALE GENOMIC DNA]</scope>
    <source>
        <strain evidence="2">HBUAS52074</strain>
    </source>
</reference>
<evidence type="ECO:0000313" key="2">
    <source>
        <dbReference type="Proteomes" id="UP000267208"/>
    </source>
</evidence>
<dbReference type="Gene3D" id="3.30.160.250">
    <property type="match status" value="1"/>
</dbReference>
<dbReference type="AlphaFoldDB" id="A0A386PQ78"/>
<accession>A0A386PQ78</accession>
<gene>
    <name evidence="1" type="ORF">D1B17_04475</name>
</gene>
<dbReference type="Proteomes" id="UP000267208">
    <property type="component" value="Chromosome"/>
</dbReference>
<organism evidence="1 2">
    <name type="scientific">Companilactobacillus zhachilii</name>
    <dbReference type="NCBI Taxonomy" id="2304606"/>
    <lineage>
        <taxon>Bacteria</taxon>
        <taxon>Bacillati</taxon>
        <taxon>Bacillota</taxon>
        <taxon>Bacilli</taxon>
        <taxon>Lactobacillales</taxon>
        <taxon>Lactobacillaceae</taxon>
        <taxon>Companilactobacillus</taxon>
    </lineage>
</organism>